<dbReference type="Proteomes" id="UP000257109">
    <property type="component" value="Unassembled WGS sequence"/>
</dbReference>
<accession>A0A371EMZ0</accession>
<keyword evidence="2" id="KW-1185">Reference proteome</keyword>
<feature type="non-terminal residue" evidence="1">
    <location>
        <position position="111"/>
    </location>
</feature>
<dbReference type="SUPFAM" id="SSF53474">
    <property type="entry name" value="alpha/beta-Hydrolases"/>
    <property type="match status" value="1"/>
</dbReference>
<evidence type="ECO:0008006" key="3">
    <source>
        <dbReference type="Google" id="ProtNLM"/>
    </source>
</evidence>
<protein>
    <recommendedName>
        <fullName evidence="3">AB hydrolase-1 domain-containing protein</fullName>
    </recommendedName>
</protein>
<dbReference type="STRING" id="157652.A0A371EMZ0"/>
<evidence type="ECO:0000313" key="2">
    <source>
        <dbReference type="Proteomes" id="UP000257109"/>
    </source>
</evidence>
<evidence type="ECO:0000313" key="1">
    <source>
        <dbReference type="EMBL" id="RDX67344.1"/>
    </source>
</evidence>
<dbReference type="OrthoDB" id="6431331at2759"/>
<gene>
    <name evidence="1" type="ORF">CR513_53796</name>
</gene>
<sequence length="111" mass="13016">MRVEKMVFLEELLQVMFTNRKERGELLEGLVISNRDITVPNFPQRIHLLWGENDQIFKLELAQNMKVQLGDRTTFEGIKKAGHLVHLERPCVYNRCLKRCIASFFASNEPK</sequence>
<dbReference type="PANTHER" id="PTHR43139">
    <property type="entry name" value="SI:DKEY-122A22.2"/>
    <property type="match status" value="1"/>
</dbReference>
<dbReference type="Gene3D" id="3.40.50.1820">
    <property type="entry name" value="alpha/beta hydrolase"/>
    <property type="match status" value="1"/>
</dbReference>
<dbReference type="InterPro" id="IPR029058">
    <property type="entry name" value="AB_hydrolase_fold"/>
</dbReference>
<organism evidence="1 2">
    <name type="scientific">Mucuna pruriens</name>
    <name type="common">Velvet bean</name>
    <name type="synonym">Dolichos pruriens</name>
    <dbReference type="NCBI Taxonomy" id="157652"/>
    <lineage>
        <taxon>Eukaryota</taxon>
        <taxon>Viridiplantae</taxon>
        <taxon>Streptophyta</taxon>
        <taxon>Embryophyta</taxon>
        <taxon>Tracheophyta</taxon>
        <taxon>Spermatophyta</taxon>
        <taxon>Magnoliopsida</taxon>
        <taxon>eudicotyledons</taxon>
        <taxon>Gunneridae</taxon>
        <taxon>Pentapetalae</taxon>
        <taxon>rosids</taxon>
        <taxon>fabids</taxon>
        <taxon>Fabales</taxon>
        <taxon>Fabaceae</taxon>
        <taxon>Papilionoideae</taxon>
        <taxon>50 kb inversion clade</taxon>
        <taxon>NPAAA clade</taxon>
        <taxon>indigoferoid/millettioid clade</taxon>
        <taxon>Phaseoleae</taxon>
        <taxon>Mucuna</taxon>
    </lineage>
</organism>
<dbReference type="EMBL" id="QJKJ01013036">
    <property type="protein sequence ID" value="RDX67344.1"/>
    <property type="molecule type" value="Genomic_DNA"/>
</dbReference>
<name>A0A371EMZ0_MUCPR</name>
<reference evidence="1" key="1">
    <citation type="submission" date="2018-05" db="EMBL/GenBank/DDBJ databases">
        <title>Draft genome of Mucuna pruriens seed.</title>
        <authorList>
            <person name="Nnadi N.E."/>
            <person name="Vos R."/>
            <person name="Hasami M.H."/>
            <person name="Devisetty U.K."/>
            <person name="Aguiy J.C."/>
        </authorList>
    </citation>
    <scope>NUCLEOTIDE SEQUENCE [LARGE SCALE GENOMIC DNA]</scope>
    <source>
        <strain evidence="1">JCA_2017</strain>
    </source>
</reference>
<dbReference type="AlphaFoldDB" id="A0A371EMZ0"/>
<proteinExistence type="predicted"/>
<dbReference type="InterPro" id="IPR052370">
    <property type="entry name" value="Meta-cleavage_hydrolase"/>
</dbReference>
<comment type="caution">
    <text evidence="1">The sequence shown here is derived from an EMBL/GenBank/DDBJ whole genome shotgun (WGS) entry which is preliminary data.</text>
</comment>
<dbReference type="PANTHER" id="PTHR43139:SF61">
    <property type="entry name" value="ALPHA_BETA-HYDROLASES SUPERFAMILY PROTEIN"/>
    <property type="match status" value="1"/>
</dbReference>